<dbReference type="InterPro" id="IPR020850">
    <property type="entry name" value="GED_dom"/>
</dbReference>
<dbReference type="GO" id="GO:0005874">
    <property type="term" value="C:microtubule"/>
    <property type="evidence" value="ECO:0007669"/>
    <property type="project" value="TreeGrafter"/>
</dbReference>
<gene>
    <name evidence="5" type="ORF">B0T14DRAFT_423105</name>
</gene>
<dbReference type="PANTHER" id="PTHR11566:SF149">
    <property type="entry name" value="GTPASE, PUTATIVE (AFU_ORTHOLOGUE AFUA_6G11890)-RELATED"/>
    <property type="match status" value="1"/>
</dbReference>
<organism evidence="5 6">
    <name type="scientific">Immersiella caudata</name>
    <dbReference type="NCBI Taxonomy" id="314043"/>
    <lineage>
        <taxon>Eukaryota</taxon>
        <taxon>Fungi</taxon>
        <taxon>Dikarya</taxon>
        <taxon>Ascomycota</taxon>
        <taxon>Pezizomycotina</taxon>
        <taxon>Sordariomycetes</taxon>
        <taxon>Sordariomycetidae</taxon>
        <taxon>Sordariales</taxon>
        <taxon>Lasiosphaeriaceae</taxon>
        <taxon>Immersiella</taxon>
    </lineage>
</organism>
<dbReference type="FunFam" id="3.40.50.300:FF:001425">
    <property type="entry name" value="Dynamin GTPase, putative"/>
    <property type="match status" value="1"/>
</dbReference>
<evidence type="ECO:0000256" key="1">
    <source>
        <dbReference type="ARBA" id="ARBA00022741"/>
    </source>
</evidence>
<dbReference type="GO" id="GO:0008017">
    <property type="term" value="F:microtubule binding"/>
    <property type="evidence" value="ECO:0007669"/>
    <property type="project" value="TreeGrafter"/>
</dbReference>
<evidence type="ECO:0000256" key="2">
    <source>
        <dbReference type="ARBA" id="ARBA00023134"/>
    </source>
</evidence>
<protein>
    <submittedName>
        <fullName evidence="5">P-loop containing nucleoside triphosphate hydrolase protein</fullName>
    </submittedName>
</protein>
<dbReference type="PROSITE" id="PS51388">
    <property type="entry name" value="GED"/>
    <property type="match status" value="1"/>
</dbReference>
<dbReference type="InterPro" id="IPR022812">
    <property type="entry name" value="Dynamin"/>
</dbReference>
<dbReference type="PANTHER" id="PTHR11566">
    <property type="entry name" value="DYNAMIN"/>
    <property type="match status" value="1"/>
</dbReference>
<dbReference type="GO" id="GO:0005525">
    <property type="term" value="F:GTP binding"/>
    <property type="evidence" value="ECO:0007669"/>
    <property type="project" value="InterPro"/>
</dbReference>
<feature type="domain" description="Dynamin-type G" evidence="4">
    <location>
        <begin position="47"/>
        <end position="325"/>
    </location>
</feature>
<dbReference type="GO" id="GO:0000266">
    <property type="term" value="P:mitochondrial fission"/>
    <property type="evidence" value="ECO:0007669"/>
    <property type="project" value="TreeGrafter"/>
</dbReference>
<keyword evidence="6" id="KW-1185">Reference proteome</keyword>
<dbReference type="InterPro" id="IPR000375">
    <property type="entry name" value="Dynamin_stalk"/>
</dbReference>
<evidence type="ECO:0000259" key="3">
    <source>
        <dbReference type="PROSITE" id="PS51388"/>
    </source>
</evidence>
<dbReference type="Proteomes" id="UP001175000">
    <property type="component" value="Unassembled WGS sequence"/>
</dbReference>
<reference evidence="5" key="1">
    <citation type="submission" date="2023-06" db="EMBL/GenBank/DDBJ databases">
        <title>Genome-scale phylogeny and comparative genomics of the fungal order Sordariales.</title>
        <authorList>
            <consortium name="Lawrence Berkeley National Laboratory"/>
            <person name="Hensen N."/>
            <person name="Bonometti L."/>
            <person name="Westerberg I."/>
            <person name="Brannstrom I.O."/>
            <person name="Guillou S."/>
            <person name="Cros-Aarteil S."/>
            <person name="Calhoun S."/>
            <person name="Haridas S."/>
            <person name="Kuo A."/>
            <person name="Mondo S."/>
            <person name="Pangilinan J."/>
            <person name="Riley R."/>
            <person name="Labutti K."/>
            <person name="Andreopoulos B."/>
            <person name="Lipzen A."/>
            <person name="Chen C."/>
            <person name="Yanf M."/>
            <person name="Daum C."/>
            <person name="Ng V."/>
            <person name="Clum A."/>
            <person name="Steindorff A."/>
            <person name="Ohm R."/>
            <person name="Martin F."/>
            <person name="Silar P."/>
            <person name="Natvig D."/>
            <person name="Lalanne C."/>
            <person name="Gautier V."/>
            <person name="Ament-Velasquez S.L."/>
            <person name="Kruys A."/>
            <person name="Hutchinson M.I."/>
            <person name="Powell A.J."/>
            <person name="Barry K."/>
            <person name="Miller A.N."/>
            <person name="Grigoriev I.V."/>
            <person name="Debuchy R."/>
            <person name="Gladieux P."/>
            <person name="Thoren M.H."/>
            <person name="Johannesson H."/>
        </authorList>
    </citation>
    <scope>NUCLEOTIDE SEQUENCE</scope>
    <source>
        <strain evidence="5">CBS 606.72</strain>
    </source>
</reference>
<keyword evidence="2" id="KW-0342">GTP-binding</keyword>
<sequence length="740" mass="82701">MEAASLDVSEPHTAVNLDDAAMQQLQAEQRALLDTIETLKGLGLGEFVDLPQLVVVGDQSAGKSSVLEAISRVRFPIKDGICTRFATELALRRGHHPKIEVKVQSKISSTPFSRSGFENGDLPRIVEEAKQHMGIGEGSTGFSEDVLHIKIIGPDMPQLTLVDLPGFFHSETENQSASGIAIANRLAEKYMRQENSIILAVISAAAEAAQQTVLGQTQRHDPARSRTLGIITKPDKVEPDSDNERAYLRMAQNEEATHKLALGWHVLRNRAQKETSSADAERDEKEKLFFESGVWSVISPQDRGIETLREKLSQVLLQHIQRQLPSLITSIDEQIKVHQARLDGLGEKRSSTIEIKKYLIDLSSRYERVAREAIHGNYADPFFGGLYPDSETSYEARRVKKLRALVRDLNRAFYFVLTTEGSRRQIQWPDDLHCKLSDSQPPDHLKPLVELYDTGDPTDEVLVSDLILELDTIAAENQGVEFPGSSNDRVALALFRDHSTPWEGLALQHCDLVTHFAREFVEHLVSHITGPDTHTADAIINDIVTPYFEEKLTVLHAKVSELVRHYKTGSDPQPMFSIFIKNLEERKNKRLAKMLKQNPGLFQNAESQALTLEALQAELKEASEFNAEGTIDSAMVYYDMSLRVFTDNVMTLALENCLISDIPNILSPGQVYSMSDEKVAVLAAESKPVQRLRQELQTDLEKLRAGFSACRKHRSRESIGKLTHLPHPLHHSGHGLTGEV</sequence>
<dbReference type="Pfam" id="PF01031">
    <property type="entry name" value="Dynamin_M"/>
    <property type="match status" value="1"/>
</dbReference>
<dbReference type="CDD" id="cd08771">
    <property type="entry name" value="DLP_1"/>
    <property type="match status" value="1"/>
</dbReference>
<dbReference type="GO" id="GO:0048312">
    <property type="term" value="P:intracellular distribution of mitochondria"/>
    <property type="evidence" value="ECO:0007669"/>
    <property type="project" value="TreeGrafter"/>
</dbReference>
<dbReference type="SMART" id="SM00053">
    <property type="entry name" value="DYNc"/>
    <property type="match status" value="1"/>
</dbReference>
<proteinExistence type="predicted"/>
<dbReference type="GO" id="GO:0016020">
    <property type="term" value="C:membrane"/>
    <property type="evidence" value="ECO:0007669"/>
    <property type="project" value="TreeGrafter"/>
</dbReference>
<evidence type="ECO:0000259" key="4">
    <source>
        <dbReference type="PROSITE" id="PS51718"/>
    </source>
</evidence>
<keyword evidence="5" id="KW-0378">Hydrolase</keyword>
<keyword evidence="1" id="KW-0547">Nucleotide-binding</keyword>
<dbReference type="InterPro" id="IPR001401">
    <property type="entry name" value="Dynamin_GTPase"/>
</dbReference>
<evidence type="ECO:0000313" key="6">
    <source>
        <dbReference type="Proteomes" id="UP001175000"/>
    </source>
</evidence>
<dbReference type="GO" id="GO:0005739">
    <property type="term" value="C:mitochondrion"/>
    <property type="evidence" value="ECO:0007669"/>
    <property type="project" value="TreeGrafter"/>
</dbReference>
<dbReference type="GO" id="GO:0016559">
    <property type="term" value="P:peroxisome fission"/>
    <property type="evidence" value="ECO:0007669"/>
    <property type="project" value="TreeGrafter"/>
</dbReference>
<dbReference type="GO" id="GO:0003924">
    <property type="term" value="F:GTPase activity"/>
    <property type="evidence" value="ECO:0007669"/>
    <property type="project" value="InterPro"/>
</dbReference>
<dbReference type="SUPFAM" id="SSF52540">
    <property type="entry name" value="P-loop containing nucleoside triphosphate hydrolases"/>
    <property type="match status" value="1"/>
</dbReference>
<evidence type="ECO:0000313" key="5">
    <source>
        <dbReference type="EMBL" id="KAK0627952.1"/>
    </source>
</evidence>
<dbReference type="InterPro" id="IPR027417">
    <property type="entry name" value="P-loop_NTPase"/>
</dbReference>
<accession>A0AA40C7D9</accession>
<name>A0AA40C7D9_9PEZI</name>
<dbReference type="Gene3D" id="3.40.50.300">
    <property type="entry name" value="P-loop containing nucleotide triphosphate hydrolases"/>
    <property type="match status" value="1"/>
</dbReference>
<dbReference type="Pfam" id="PF00350">
    <property type="entry name" value="Dynamin_N"/>
    <property type="match status" value="1"/>
</dbReference>
<dbReference type="InterPro" id="IPR030381">
    <property type="entry name" value="G_DYNAMIN_dom"/>
</dbReference>
<dbReference type="PROSITE" id="PS51718">
    <property type="entry name" value="G_DYNAMIN_2"/>
    <property type="match status" value="1"/>
</dbReference>
<dbReference type="EMBL" id="JAULSU010000002">
    <property type="protein sequence ID" value="KAK0627952.1"/>
    <property type="molecule type" value="Genomic_DNA"/>
</dbReference>
<feature type="domain" description="GED" evidence="3">
    <location>
        <begin position="627"/>
        <end position="718"/>
    </location>
</feature>
<comment type="caution">
    <text evidence="5">The sequence shown here is derived from an EMBL/GenBank/DDBJ whole genome shotgun (WGS) entry which is preliminary data.</text>
</comment>
<dbReference type="InterPro" id="IPR045063">
    <property type="entry name" value="Dynamin_N"/>
</dbReference>
<dbReference type="GO" id="GO:0006897">
    <property type="term" value="P:endocytosis"/>
    <property type="evidence" value="ECO:0007669"/>
    <property type="project" value="TreeGrafter"/>
</dbReference>
<dbReference type="AlphaFoldDB" id="A0AA40C7D9"/>
<dbReference type="PRINTS" id="PR00195">
    <property type="entry name" value="DYNAMIN"/>
</dbReference>